<keyword evidence="8" id="KW-1185">Reference proteome</keyword>
<dbReference type="RefSeq" id="XP_064724830.1">
    <property type="nucleotide sequence ID" value="XM_064879391.1"/>
</dbReference>
<keyword evidence="1" id="KW-0479">Metal-binding</keyword>
<keyword evidence="5" id="KW-0175">Coiled coil</keyword>
<comment type="caution">
    <text evidence="7">The sequence shown here is derived from an EMBL/GenBank/DDBJ whole genome shotgun (WGS) entry which is preliminary data.</text>
</comment>
<proteinExistence type="predicted"/>
<dbReference type="GeneID" id="90004452"/>
<reference evidence="7 8" key="1">
    <citation type="journal article" date="2023" name="Res Sq">
        <title>Genomic and morphological characterization of Knufia obscura isolated from the Mars 2020 spacecraft assembly facility.</title>
        <authorList>
            <person name="Chander A.M."/>
            <person name="Teixeira M.M."/>
            <person name="Singh N.K."/>
            <person name="Williams M.P."/>
            <person name="Parker C.W."/>
            <person name="Leo P."/>
            <person name="Stajich J.E."/>
            <person name="Torok T."/>
            <person name="Tighe S."/>
            <person name="Mason C.E."/>
            <person name="Venkateswaran K."/>
        </authorList>
    </citation>
    <scope>NUCLEOTIDE SEQUENCE [LARGE SCALE GENOMIC DNA]</scope>
    <source>
        <strain evidence="7 8">CCFEE 5817</strain>
    </source>
</reference>
<dbReference type="InterPro" id="IPR001841">
    <property type="entry name" value="Znf_RING"/>
</dbReference>
<protein>
    <recommendedName>
        <fullName evidence="6">RING-type domain-containing protein</fullName>
    </recommendedName>
</protein>
<keyword evidence="3" id="KW-0862">Zinc</keyword>
<dbReference type="SUPFAM" id="SSF57850">
    <property type="entry name" value="RING/U-box"/>
    <property type="match status" value="1"/>
</dbReference>
<dbReference type="Pfam" id="PF00097">
    <property type="entry name" value="zf-C3HC4"/>
    <property type="match status" value="1"/>
</dbReference>
<evidence type="ECO:0000256" key="2">
    <source>
        <dbReference type="ARBA" id="ARBA00022771"/>
    </source>
</evidence>
<dbReference type="PROSITE" id="PS50089">
    <property type="entry name" value="ZF_RING_2"/>
    <property type="match status" value="1"/>
</dbReference>
<evidence type="ECO:0000259" key="6">
    <source>
        <dbReference type="PROSITE" id="PS50089"/>
    </source>
</evidence>
<keyword evidence="2 4" id="KW-0863">Zinc-finger</keyword>
<dbReference type="InterPro" id="IPR017907">
    <property type="entry name" value="Znf_RING_CS"/>
</dbReference>
<evidence type="ECO:0000256" key="3">
    <source>
        <dbReference type="ARBA" id="ARBA00022833"/>
    </source>
</evidence>
<evidence type="ECO:0000256" key="5">
    <source>
        <dbReference type="SAM" id="Coils"/>
    </source>
</evidence>
<dbReference type="Gene3D" id="3.30.40.10">
    <property type="entry name" value="Zinc/RING finger domain, C3HC4 (zinc finger)"/>
    <property type="match status" value="1"/>
</dbReference>
<dbReference type="SMART" id="SM00184">
    <property type="entry name" value="RING"/>
    <property type="match status" value="1"/>
</dbReference>
<dbReference type="InterPro" id="IPR013083">
    <property type="entry name" value="Znf_RING/FYVE/PHD"/>
</dbReference>
<evidence type="ECO:0000256" key="1">
    <source>
        <dbReference type="ARBA" id="ARBA00022723"/>
    </source>
</evidence>
<evidence type="ECO:0000313" key="7">
    <source>
        <dbReference type="EMBL" id="KAK5936740.1"/>
    </source>
</evidence>
<dbReference type="Proteomes" id="UP001334248">
    <property type="component" value="Unassembled WGS sequence"/>
</dbReference>
<feature type="coiled-coil region" evidence="5">
    <location>
        <begin position="25"/>
        <end position="123"/>
    </location>
</feature>
<sequence length="197" mass="22731">MTDINLFSSADFSDTSDSEALSIGLEGLRQHIAKLKESRRRSRSRKKQEMAKLKELKERYEHDYQHELHQREKDKESWRRTFADKDKETKTLKRETANLRAQAKQLRIELKAKTNQLQRMDHLTCDVCYDQEKCRVTRCGHGFCASCLSAWFDAAAEGAMLSGGGVPVVGEASCPTCRRKLDQTDDIWPIYLSEEVE</sequence>
<accession>A0ABR0R929</accession>
<evidence type="ECO:0000256" key="4">
    <source>
        <dbReference type="PROSITE-ProRule" id="PRU00175"/>
    </source>
</evidence>
<dbReference type="PROSITE" id="PS00518">
    <property type="entry name" value="ZF_RING_1"/>
    <property type="match status" value="1"/>
</dbReference>
<dbReference type="EMBL" id="JAVHJV010000023">
    <property type="protein sequence ID" value="KAK5936740.1"/>
    <property type="molecule type" value="Genomic_DNA"/>
</dbReference>
<gene>
    <name evidence="7" type="ORF">PMZ80_011003</name>
</gene>
<dbReference type="InterPro" id="IPR018957">
    <property type="entry name" value="Znf_C3HC4_RING-type"/>
</dbReference>
<name>A0ABR0R929_9EURO</name>
<organism evidence="7 8">
    <name type="scientific">Knufia obscura</name>
    <dbReference type="NCBI Taxonomy" id="1635080"/>
    <lineage>
        <taxon>Eukaryota</taxon>
        <taxon>Fungi</taxon>
        <taxon>Dikarya</taxon>
        <taxon>Ascomycota</taxon>
        <taxon>Pezizomycotina</taxon>
        <taxon>Eurotiomycetes</taxon>
        <taxon>Chaetothyriomycetidae</taxon>
        <taxon>Chaetothyriales</taxon>
        <taxon>Trichomeriaceae</taxon>
        <taxon>Knufia</taxon>
    </lineage>
</organism>
<dbReference type="PANTHER" id="PTHR23041:SF78">
    <property type="entry name" value="E3 UBIQUITIN-PROTEIN LIGASE RNF4"/>
    <property type="match status" value="1"/>
</dbReference>
<dbReference type="InterPro" id="IPR047134">
    <property type="entry name" value="RNF4"/>
</dbReference>
<feature type="domain" description="RING-type" evidence="6">
    <location>
        <begin position="125"/>
        <end position="178"/>
    </location>
</feature>
<dbReference type="PANTHER" id="PTHR23041">
    <property type="entry name" value="RING FINGER DOMAIN-CONTAINING"/>
    <property type="match status" value="1"/>
</dbReference>
<evidence type="ECO:0000313" key="8">
    <source>
        <dbReference type="Proteomes" id="UP001334248"/>
    </source>
</evidence>